<evidence type="ECO:0000256" key="1">
    <source>
        <dbReference type="SAM" id="Phobius"/>
    </source>
</evidence>
<proteinExistence type="predicted"/>
<dbReference type="AlphaFoldDB" id="A0A7K3M6M2"/>
<dbReference type="Proteomes" id="UP000460435">
    <property type="component" value="Unassembled WGS sequence"/>
</dbReference>
<keyword evidence="1" id="KW-1133">Transmembrane helix</keyword>
<accession>A0A7K3M6M2</accession>
<organism evidence="2 3">
    <name type="scientific">Phytoactinopolyspora mesophila</name>
    <dbReference type="NCBI Taxonomy" id="2650750"/>
    <lineage>
        <taxon>Bacteria</taxon>
        <taxon>Bacillati</taxon>
        <taxon>Actinomycetota</taxon>
        <taxon>Actinomycetes</taxon>
        <taxon>Jiangellales</taxon>
        <taxon>Jiangellaceae</taxon>
        <taxon>Phytoactinopolyspora</taxon>
    </lineage>
</organism>
<comment type="caution">
    <text evidence="2">The sequence shown here is derived from an EMBL/GenBank/DDBJ whole genome shotgun (WGS) entry which is preliminary data.</text>
</comment>
<name>A0A7K3M6M2_9ACTN</name>
<sequence length="66" mass="7161">MKRHDTDVSSLVFGLFFLGVFIVWSLVELDVMGLDGLEVAAPVLLVSIGLAGLMASIGKLRRDRSE</sequence>
<feature type="transmembrane region" description="Helical" evidence="1">
    <location>
        <begin position="39"/>
        <end position="58"/>
    </location>
</feature>
<keyword evidence="1" id="KW-0472">Membrane</keyword>
<evidence type="ECO:0000313" key="3">
    <source>
        <dbReference type="Proteomes" id="UP000460435"/>
    </source>
</evidence>
<gene>
    <name evidence="2" type="ORF">F7O44_15850</name>
</gene>
<dbReference type="RefSeq" id="WP_162451239.1">
    <property type="nucleotide sequence ID" value="NZ_WLZY01000005.1"/>
</dbReference>
<evidence type="ECO:0000313" key="2">
    <source>
        <dbReference type="EMBL" id="NDL58542.1"/>
    </source>
</evidence>
<keyword evidence="1" id="KW-0812">Transmembrane</keyword>
<dbReference type="EMBL" id="WLZY01000005">
    <property type="protein sequence ID" value="NDL58542.1"/>
    <property type="molecule type" value="Genomic_DNA"/>
</dbReference>
<protein>
    <submittedName>
        <fullName evidence="2">Uncharacterized protein</fullName>
    </submittedName>
</protein>
<reference evidence="2 3" key="1">
    <citation type="submission" date="2019-11" db="EMBL/GenBank/DDBJ databases">
        <authorList>
            <person name="Li X.-J."/>
            <person name="Feng X.-M."/>
        </authorList>
    </citation>
    <scope>NUCLEOTIDE SEQUENCE [LARGE SCALE GENOMIC DNA]</scope>
    <source>
        <strain evidence="2 3">XMNu-373</strain>
    </source>
</reference>
<feature type="transmembrane region" description="Helical" evidence="1">
    <location>
        <begin position="7"/>
        <end position="27"/>
    </location>
</feature>
<keyword evidence="3" id="KW-1185">Reference proteome</keyword>